<proteinExistence type="inferred from homology"/>
<dbReference type="InterPro" id="IPR005334">
    <property type="entry name" value="Tctex-1-like"/>
</dbReference>
<dbReference type="KEGG" id="clec:106663416"/>
<dbReference type="InterPro" id="IPR038586">
    <property type="entry name" value="Tctex-1-like_sf"/>
</dbReference>
<feature type="compositionally biased region" description="Acidic residues" evidence="2">
    <location>
        <begin position="16"/>
        <end position="28"/>
    </location>
</feature>
<comment type="similarity">
    <text evidence="1">Belongs to the dynein light chain Tctex-type family.</text>
</comment>
<name>A0A8I6RD74_CIMLE</name>
<dbReference type="PANTHER" id="PTHR21255">
    <property type="entry name" value="T-COMPLEX-ASSOCIATED-TESTIS-EXPRESSED 1/ DYNEIN LIGHT CHAIN"/>
    <property type="match status" value="1"/>
</dbReference>
<evidence type="ECO:0000256" key="2">
    <source>
        <dbReference type="SAM" id="MobiDB-lite"/>
    </source>
</evidence>
<dbReference type="Gene3D" id="3.30.1140.40">
    <property type="entry name" value="Tctex-1"/>
    <property type="match status" value="1"/>
</dbReference>
<sequence>MASVSTENDPRGSVGEDVELVGEEEKAEDEMFKESRRFDHAEVEDIIRNAIRFGISQERFNPALLKQWTRNVSEECIEKLANLKKPYKFFVFCDISQNSGVGMHHIITAYWDEDIDTYHTVIWNNKTILCIVTVLGVCIDLEVE</sequence>
<dbReference type="Pfam" id="PF03645">
    <property type="entry name" value="Tctex-1"/>
    <property type="match status" value="1"/>
</dbReference>
<dbReference type="GO" id="GO:0005868">
    <property type="term" value="C:cytoplasmic dynein complex"/>
    <property type="evidence" value="ECO:0007669"/>
    <property type="project" value="TreeGrafter"/>
</dbReference>
<evidence type="ECO:0000313" key="3">
    <source>
        <dbReference type="EnsemblMetazoa" id="XP_014243722.1"/>
    </source>
</evidence>
<dbReference type="GO" id="GO:0045505">
    <property type="term" value="F:dynein intermediate chain binding"/>
    <property type="evidence" value="ECO:0007669"/>
    <property type="project" value="TreeGrafter"/>
</dbReference>
<dbReference type="EnsemblMetazoa" id="XM_014388236.1">
    <property type="protein sequence ID" value="XP_014243722.1"/>
    <property type="gene ID" value="LOC106663416"/>
</dbReference>
<evidence type="ECO:0000313" key="4">
    <source>
        <dbReference type="Proteomes" id="UP000494040"/>
    </source>
</evidence>
<dbReference type="CDD" id="cd21455">
    <property type="entry name" value="DLC-like_DYNLT1_DYNLT3"/>
    <property type="match status" value="1"/>
</dbReference>
<evidence type="ECO:0000256" key="1">
    <source>
        <dbReference type="ARBA" id="ARBA00005361"/>
    </source>
</evidence>
<dbReference type="GO" id="GO:0005737">
    <property type="term" value="C:cytoplasm"/>
    <property type="evidence" value="ECO:0007669"/>
    <property type="project" value="TreeGrafter"/>
</dbReference>
<dbReference type="OrthoDB" id="10260741at2759"/>
<dbReference type="AlphaFoldDB" id="A0A8I6RD74"/>
<accession>A0A8I6RD74</accession>
<reference evidence="3" key="1">
    <citation type="submission" date="2022-01" db="UniProtKB">
        <authorList>
            <consortium name="EnsemblMetazoa"/>
        </authorList>
    </citation>
    <scope>IDENTIFICATION</scope>
</reference>
<keyword evidence="4" id="KW-1185">Reference proteome</keyword>
<organism evidence="3 4">
    <name type="scientific">Cimex lectularius</name>
    <name type="common">Bed bug</name>
    <name type="synonym">Acanthia lectularia</name>
    <dbReference type="NCBI Taxonomy" id="79782"/>
    <lineage>
        <taxon>Eukaryota</taxon>
        <taxon>Metazoa</taxon>
        <taxon>Ecdysozoa</taxon>
        <taxon>Arthropoda</taxon>
        <taxon>Hexapoda</taxon>
        <taxon>Insecta</taxon>
        <taxon>Pterygota</taxon>
        <taxon>Neoptera</taxon>
        <taxon>Paraneoptera</taxon>
        <taxon>Hemiptera</taxon>
        <taxon>Heteroptera</taxon>
        <taxon>Panheteroptera</taxon>
        <taxon>Cimicomorpha</taxon>
        <taxon>Cimicidae</taxon>
        <taxon>Cimex</taxon>
    </lineage>
</organism>
<evidence type="ECO:0008006" key="5">
    <source>
        <dbReference type="Google" id="ProtNLM"/>
    </source>
</evidence>
<dbReference type="GeneID" id="106663416"/>
<dbReference type="RefSeq" id="XP_014243722.1">
    <property type="nucleotide sequence ID" value="XM_014388236.1"/>
</dbReference>
<dbReference type="Proteomes" id="UP000494040">
    <property type="component" value="Unassembled WGS sequence"/>
</dbReference>
<feature type="region of interest" description="Disordered" evidence="2">
    <location>
        <begin position="1"/>
        <end position="29"/>
    </location>
</feature>
<protein>
    <recommendedName>
        <fullName evidence="5">Dynein light chain</fullName>
    </recommendedName>
</protein>
<dbReference type="GO" id="GO:0007018">
    <property type="term" value="P:microtubule-based movement"/>
    <property type="evidence" value="ECO:0007669"/>
    <property type="project" value="TreeGrafter"/>
</dbReference>